<dbReference type="WormBase" id="SRAE_2000184600">
    <property type="protein sequence ID" value="SRP01105"/>
    <property type="gene ID" value="WBGene00262052"/>
</dbReference>
<protein>
    <submittedName>
        <fullName evidence="1 3">Uncharacterized protein</fullName>
    </submittedName>
</protein>
<dbReference type="OrthoDB" id="73691at2759"/>
<keyword evidence="2" id="KW-1185">Reference proteome</keyword>
<reference evidence="1 2" key="1">
    <citation type="submission" date="2014-09" db="EMBL/GenBank/DDBJ databases">
        <authorList>
            <person name="Martin A.A."/>
        </authorList>
    </citation>
    <scope>NUCLEOTIDE SEQUENCE</scope>
    <source>
        <strain evidence="2">ED321</strain>
        <strain evidence="1">ED321 Heterogonic</strain>
    </source>
</reference>
<proteinExistence type="predicted"/>
<sequence>MALHRMRYIGVNTNTLVLNIKKFNYQKNIQFLSTTVISLSNTQNDKSSVGMFKKQIVDGCKLCFSELKMYISLRSALKSDKIGIEQFTKKEIECYIQVY</sequence>
<dbReference type="CTD" id="36379546"/>
<dbReference type="Proteomes" id="UP000035682">
    <property type="component" value="Unplaced"/>
</dbReference>
<evidence type="ECO:0000313" key="3">
    <source>
        <dbReference type="WBParaSite" id="SRAE_2000184600.1"/>
    </source>
</evidence>
<evidence type="ECO:0000313" key="2">
    <source>
        <dbReference type="Proteomes" id="UP000035682"/>
    </source>
</evidence>
<evidence type="ECO:0000313" key="1">
    <source>
        <dbReference type="EMBL" id="CEF67181.1"/>
    </source>
</evidence>
<name>A0A090LBQ7_STRRB</name>
<dbReference type="AlphaFoldDB" id="A0A090LBQ7"/>
<organism evidence="1">
    <name type="scientific">Strongyloides ratti</name>
    <name type="common">Parasitic roundworm</name>
    <dbReference type="NCBI Taxonomy" id="34506"/>
    <lineage>
        <taxon>Eukaryota</taxon>
        <taxon>Metazoa</taxon>
        <taxon>Ecdysozoa</taxon>
        <taxon>Nematoda</taxon>
        <taxon>Chromadorea</taxon>
        <taxon>Rhabditida</taxon>
        <taxon>Tylenchina</taxon>
        <taxon>Panagrolaimomorpha</taxon>
        <taxon>Strongyloidoidea</taxon>
        <taxon>Strongyloididae</taxon>
        <taxon>Strongyloides</taxon>
    </lineage>
</organism>
<dbReference type="GeneID" id="36379546"/>
<dbReference type="EMBL" id="LN609529">
    <property type="protein sequence ID" value="CEF67181.1"/>
    <property type="molecule type" value="Genomic_DNA"/>
</dbReference>
<gene>
    <name evidence="1 3 4" type="ORF">SRAE_2000184600</name>
</gene>
<accession>A0A090LBQ7</accession>
<evidence type="ECO:0000313" key="4">
    <source>
        <dbReference type="WormBase" id="SRAE_2000184600"/>
    </source>
</evidence>
<dbReference type="WBParaSite" id="SRAE_2000184600.1">
    <property type="protein sequence ID" value="SRAE_2000184600.1"/>
    <property type="gene ID" value="WBGene00262052"/>
</dbReference>
<reference evidence="3" key="2">
    <citation type="submission" date="2020-12" db="UniProtKB">
        <authorList>
            <consortium name="WormBaseParasite"/>
        </authorList>
    </citation>
    <scope>IDENTIFICATION</scope>
</reference>
<dbReference type="RefSeq" id="XP_024506381.1">
    <property type="nucleotide sequence ID" value="XM_024652845.1"/>
</dbReference>